<dbReference type="PANTHER" id="PTHR43394">
    <property type="entry name" value="ATP-DEPENDENT PERMEASE MDL1, MITOCHONDRIAL"/>
    <property type="match status" value="1"/>
</dbReference>
<sequence length="149" mass="16768">ERKKERIQMSLGMKNKHFTFADALDIILIIVGSIAAVAAGTGQPIIIIIFGQMTNSFVVTSSNVSTVKWSNKFLTNVLTLHVFHSHAYYFVGIGFAVLLCSFFEIWTFVVASARQASRIRDKFFFAVLHQEMAWFDTTPIGTLNTRLTE</sequence>
<dbReference type="Gene3D" id="1.20.1560.10">
    <property type="entry name" value="ABC transporter type 1, transmembrane domain"/>
    <property type="match status" value="1"/>
</dbReference>
<dbReference type="GO" id="GO:0015421">
    <property type="term" value="F:ABC-type oligopeptide transporter activity"/>
    <property type="evidence" value="ECO:0007669"/>
    <property type="project" value="TreeGrafter"/>
</dbReference>
<dbReference type="AlphaFoldDB" id="A0A670ZEN5"/>
<evidence type="ECO:0000259" key="6">
    <source>
        <dbReference type="PROSITE" id="PS50929"/>
    </source>
</evidence>
<feature type="transmembrane region" description="Helical" evidence="5">
    <location>
        <begin position="20"/>
        <end position="50"/>
    </location>
</feature>
<keyword evidence="4 5" id="KW-0472">Membrane</keyword>
<dbReference type="InterPro" id="IPR011527">
    <property type="entry name" value="ABC1_TM_dom"/>
</dbReference>
<feature type="domain" description="ABC transmembrane type-1" evidence="6">
    <location>
        <begin position="30"/>
        <end position="149"/>
    </location>
</feature>
<proteinExistence type="predicted"/>
<evidence type="ECO:0000256" key="2">
    <source>
        <dbReference type="ARBA" id="ARBA00022692"/>
    </source>
</evidence>
<dbReference type="Proteomes" id="UP000472273">
    <property type="component" value="Unplaced"/>
</dbReference>
<protein>
    <recommendedName>
        <fullName evidence="6">ABC transmembrane type-1 domain-containing protein</fullName>
    </recommendedName>
</protein>
<evidence type="ECO:0000256" key="1">
    <source>
        <dbReference type="ARBA" id="ARBA00004141"/>
    </source>
</evidence>
<dbReference type="Pfam" id="PF00664">
    <property type="entry name" value="ABC_membrane"/>
    <property type="match status" value="1"/>
</dbReference>
<dbReference type="PROSITE" id="PS50929">
    <property type="entry name" value="ABC_TM1F"/>
    <property type="match status" value="1"/>
</dbReference>
<keyword evidence="8" id="KW-1185">Reference proteome</keyword>
<dbReference type="PANTHER" id="PTHR43394:SF20">
    <property type="entry name" value="ATP BINDING CASSETTE SUBFAMILY B MEMBER 5"/>
    <property type="match status" value="1"/>
</dbReference>
<accession>A0A670ZEN5</accession>
<feature type="transmembrane region" description="Helical" evidence="5">
    <location>
        <begin position="87"/>
        <end position="113"/>
    </location>
</feature>
<reference evidence="7" key="1">
    <citation type="submission" date="2025-08" db="UniProtKB">
        <authorList>
            <consortium name="Ensembl"/>
        </authorList>
    </citation>
    <scope>IDENTIFICATION</scope>
</reference>
<keyword evidence="3 5" id="KW-1133">Transmembrane helix</keyword>
<dbReference type="InterPro" id="IPR036640">
    <property type="entry name" value="ABC1_TM_sf"/>
</dbReference>
<evidence type="ECO:0000313" key="7">
    <source>
        <dbReference type="Ensembl" id="ENSPTXP00000019896.1"/>
    </source>
</evidence>
<keyword evidence="2 5" id="KW-0812">Transmembrane</keyword>
<reference evidence="7" key="2">
    <citation type="submission" date="2025-09" db="UniProtKB">
        <authorList>
            <consortium name="Ensembl"/>
        </authorList>
    </citation>
    <scope>IDENTIFICATION</scope>
</reference>
<evidence type="ECO:0000256" key="3">
    <source>
        <dbReference type="ARBA" id="ARBA00022989"/>
    </source>
</evidence>
<dbReference type="InterPro" id="IPR039421">
    <property type="entry name" value="Type_1_exporter"/>
</dbReference>
<dbReference type="OMA" id="IHETDEW"/>
<evidence type="ECO:0000313" key="8">
    <source>
        <dbReference type="Proteomes" id="UP000472273"/>
    </source>
</evidence>
<dbReference type="GO" id="GO:0005743">
    <property type="term" value="C:mitochondrial inner membrane"/>
    <property type="evidence" value="ECO:0007669"/>
    <property type="project" value="TreeGrafter"/>
</dbReference>
<dbReference type="GO" id="GO:0005524">
    <property type="term" value="F:ATP binding"/>
    <property type="evidence" value="ECO:0007669"/>
    <property type="project" value="InterPro"/>
</dbReference>
<comment type="subcellular location">
    <subcellularLocation>
        <location evidence="1">Membrane</location>
        <topology evidence="1">Multi-pass membrane protein</topology>
    </subcellularLocation>
</comment>
<dbReference type="SUPFAM" id="SSF90123">
    <property type="entry name" value="ABC transporter transmembrane region"/>
    <property type="match status" value="1"/>
</dbReference>
<dbReference type="GO" id="GO:0090374">
    <property type="term" value="P:oligopeptide export from mitochondrion"/>
    <property type="evidence" value="ECO:0007669"/>
    <property type="project" value="TreeGrafter"/>
</dbReference>
<dbReference type="Ensembl" id="ENSPTXT00000020502.1">
    <property type="protein sequence ID" value="ENSPTXP00000019896.1"/>
    <property type="gene ID" value="ENSPTXG00000013769.1"/>
</dbReference>
<evidence type="ECO:0000256" key="4">
    <source>
        <dbReference type="ARBA" id="ARBA00023136"/>
    </source>
</evidence>
<name>A0A670ZEN5_PSETE</name>
<organism evidence="7 8">
    <name type="scientific">Pseudonaja textilis</name>
    <name type="common">Eastern brown snake</name>
    <dbReference type="NCBI Taxonomy" id="8673"/>
    <lineage>
        <taxon>Eukaryota</taxon>
        <taxon>Metazoa</taxon>
        <taxon>Chordata</taxon>
        <taxon>Craniata</taxon>
        <taxon>Vertebrata</taxon>
        <taxon>Euteleostomi</taxon>
        <taxon>Lepidosauria</taxon>
        <taxon>Squamata</taxon>
        <taxon>Bifurcata</taxon>
        <taxon>Unidentata</taxon>
        <taxon>Episquamata</taxon>
        <taxon>Toxicofera</taxon>
        <taxon>Serpentes</taxon>
        <taxon>Colubroidea</taxon>
        <taxon>Elapidae</taxon>
        <taxon>Hydrophiinae</taxon>
        <taxon>Pseudonaja</taxon>
    </lineage>
</organism>
<dbReference type="GeneTree" id="ENSGT00940000175433"/>
<evidence type="ECO:0000256" key="5">
    <source>
        <dbReference type="SAM" id="Phobius"/>
    </source>
</evidence>